<reference evidence="4 5" key="1">
    <citation type="submission" date="2022-03" db="EMBL/GenBank/DDBJ databases">
        <title>Draft genome sequence of Furfurilactobacillus curtus JCM 31185.</title>
        <authorList>
            <person name="Suzuki S."/>
            <person name="Endo A."/>
            <person name="Kajikawa A."/>
        </authorList>
    </citation>
    <scope>NUCLEOTIDE SEQUENCE [LARGE SCALE GENOMIC DNA]</scope>
    <source>
        <strain evidence="4 5">JCM 31185</strain>
    </source>
</reference>
<sequence>MKNGILFEKKRETRGFPLIDYDRGASTKHLVILLIVTILASLMLVFADPIKNVWLNFIFENIVPFIIFIIAFNTLSGSKISQLFRRLTWRDLGFGLVMLIAGTIYSNVAVTLLKELHYQAVADSTTSVLLHTAKDVILEKFTVLEIGDVLETFSEEFLALFSFLIVAALIQRHTQLSRNKALVISWIISMFIFGAMHFKAYDFHFLEMFFAVGVSRFFDTGVYIRTKNIFITFLSHFLFDSFGFLAVTLRVLTGL</sequence>
<dbReference type="Pfam" id="PF02517">
    <property type="entry name" value="Rce1-like"/>
    <property type="match status" value="1"/>
</dbReference>
<evidence type="ECO:0000256" key="2">
    <source>
        <dbReference type="SAM" id="Phobius"/>
    </source>
</evidence>
<evidence type="ECO:0000313" key="4">
    <source>
        <dbReference type="EMBL" id="GKT05824.1"/>
    </source>
</evidence>
<name>A0ABQ5JQC4_9LACO</name>
<comment type="similarity">
    <text evidence="1">Belongs to the UPF0177 family.</text>
</comment>
<feature type="domain" description="CAAX prenyl protease 2/Lysostaphin resistance protein A-like" evidence="3">
    <location>
        <begin position="164"/>
        <end position="241"/>
    </location>
</feature>
<feature type="transmembrane region" description="Helical" evidence="2">
    <location>
        <begin position="229"/>
        <end position="252"/>
    </location>
</feature>
<feature type="transmembrane region" description="Helical" evidence="2">
    <location>
        <begin position="30"/>
        <end position="47"/>
    </location>
</feature>
<dbReference type="Proteomes" id="UP001628078">
    <property type="component" value="Unassembled WGS sequence"/>
</dbReference>
<evidence type="ECO:0000313" key="5">
    <source>
        <dbReference type="Proteomes" id="UP001628078"/>
    </source>
</evidence>
<dbReference type="RefSeq" id="WP_407883385.1">
    <property type="nucleotide sequence ID" value="NZ_BQXO01000002.1"/>
</dbReference>
<keyword evidence="2" id="KW-0472">Membrane</keyword>
<comment type="caution">
    <text evidence="4">The sequence shown here is derived from an EMBL/GenBank/DDBJ whole genome shotgun (WGS) entry which is preliminary data.</text>
</comment>
<organism evidence="4 5">
    <name type="scientific">Furfurilactobacillus curtus</name>
    <dbReference type="NCBI Taxonomy" id="1746200"/>
    <lineage>
        <taxon>Bacteria</taxon>
        <taxon>Bacillati</taxon>
        <taxon>Bacillota</taxon>
        <taxon>Bacilli</taxon>
        <taxon>Lactobacillales</taxon>
        <taxon>Lactobacillaceae</taxon>
        <taxon>Furfurilactobacillus</taxon>
    </lineage>
</organism>
<feature type="transmembrane region" description="Helical" evidence="2">
    <location>
        <begin position="153"/>
        <end position="170"/>
    </location>
</feature>
<keyword evidence="2" id="KW-0812">Transmembrane</keyword>
<evidence type="ECO:0000256" key="1">
    <source>
        <dbReference type="ARBA" id="ARBA00009067"/>
    </source>
</evidence>
<feature type="transmembrane region" description="Helical" evidence="2">
    <location>
        <begin position="182"/>
        <end position="201"/>
    </location>
</feature>
<feature type="transmembrane region" description="Helical" evidence="2">
    <location>
        <begin position="92"/>
        <end position="113"/>
    </location>
</feature>
<keyword evidence="5" id="KW-1185">Reference proteome</keyword>
<gene>
    <name evidence="4" type="ORF">JCM31185_11120</name>
</gene>
<proteinExistence type="inferred from homology"/>
<evidence type="ECO:0000259" key="3">
    <source>
        <dbReference type="Pfam" id="PF02517"/>
    </source>
</evidence>
<keyword evidence="2" id="KW-1133">Transmembrane helix</keyword>
<protein>
    <recommendedName>
        <fullName evidence="3">CAAX prenyl protease 2/Lysostaphin resistance protein A-like domain-containing protein</fullName>
    </recommendedName>
</protein>
<dbReference type="InterPro" id="IPR003675">
    <property type="entry name" value="Rce1/LyrA-like_dom"/>
</dbReference>
<accession>A0ABQ5JQC4</accession>
<dbReference type="EMBL" id="BQXO01000002">
    <property type="protein sequence ID" value="GKT05824.1"/>
    <property type="molecule type" value="Genomic_DNA"/>
</dbReference>